<evidence type="ECO:0000313" key="3">
    <source>
        <dbReference type="Proteomes" id="UP000729701"/>
    </source>
</evidence>
<accession>A0A951QIW3</accession>
<gene>
    <name evidence="2" type="ORF">KME60_04600</name>
</gene>
<comment type="caution">
    <text evidence="2">The sequence shown here is derived from an EMBL/GenBank/DDBJ whole genome shotgun (WGS) entry which is preliminary data.</text>
</comment>
<feature type="transmembrane region" description="Helical" evidence="1">
    <location>
        <begin position="65"/>
        <end position="84"/>
    </location>
</feature>
<dbReference type="Proteomes" id="UP000729701">
    <property type="component" value="Unassembled WGS sequence"/>
</dbReference>
<feature type="transmembrane region" description="Helical" evidence="1">
    <location>
        <begin position="145"/>
        <end position="163"/>
    </location>
</feature>
<dbReference type="AlphaFoldDB" id="A0A951QIW3"/>
<reference evidence="2" key="1">
    <citation type="submission" date="2021-05" db="EMBL/GenBank/DDBJ databases">
        <authorList>
            <person name="Pietrasiak N."/>
            <person name="Ward R."/>
            <person name="Stajich J.E."/>
            <person name="Kurbessoian T."/>
        </authorList>
    </citation>
    <scope>NUCLEOTIDE SEQUENCE</scope>
    <source>
        <strain evidence="2">GSE-NOS-MK-12-04C</strain>
    </source>
</reference>
<proteinExistence type="predicted"/>
<dbReference type="EMBL" id="JAHHGZ010000004">
    <property type="protein sequence ID" value="MBW4666726.1"/>
    <property type="molecule type" value="Genomic_DNA"/>
</dbReference>
<evidence type="ECO:0000313" key="2">
    <source>
        <dbReference type="EMBL" id="MBW4666726.1"/>
    </source>
</evidence>
<keyword evidence="1" id="KW-0812">Transmembrane</keyword>
<organism evidence="2 3">
    <name type="scientific">Cyanomargarita calcarea GSE-NOS-MK-12-04C</name>
    <dbReference type="NCBI Taxonomy" id="2839659"/>
    <lineage>
        <taxon>Bacteria</taxon>
        <taxon>Bacillati</taxon>
        <taxon>Cyanobacteriota</taxon>
        <taxon>Cyanophyceae</taxon>
        <taxon>Nostocales</taxon>
        <taxon>Cyanomargaritaceae</taxon>
        <taxon>Cyanomargarita</taxon>
    </lineage>
</organism>
<keyword evidence="1" id="KW-0472">Membrane</keyword>
<feature type="transmembrane region" description="Helical" evidence="1">
    <location>
        <begin position="40"/>
        <end position="58"/>
    </location>
</feature>
<sequence length="168" mass="18995">MSNLQLPSQEPQSFEIFELELLKQEYFFIQNTIEDYNKQIWAIKALGIAGTGAVLSLMLEKKAGVSPRAIALVGCVIPLFFWLLESQWKHFQRGFYPRVVEIESILAESGMREPAIFGGWSRVLKRTTAPKRNGYVWDGLLNPSVFISYVLEIGFLLIMAAIAPKLGK</sequence>
<name>A0A951QIW3_9CYAN</name>
<protein>
    <submittedName>
        <fullName evidence="2">Uncharacterized protein</fullName>
    </submittedName>
</protein>
<keyword evidence="1" id="KW-1133">Transmembrane helix</keyword>
<reference evidence="2" key="2">
    <citation type="journal article" date="2022" name="Microbiol. Resour. Announc.">
        <title>Metagenome Sequencing to Explore Phylogenomics of Terrestrial Cyanobacteria.</title>
        <authorList>
            <person name="Ward R.D."/>
            <person name="Stajich J.E."/>
            <person name="Johansen J.R."/>
            <person name="Huntemann M."/>
            <person name="Clum A."/>
            <person name="Foster B."/>
            <person name="Foster B."/>
            <person name="Roux S."/>
            <person name="Palaniappan K."/>
            <person name="Varghese N."/>
            <person name="Mukherjee S."/>
            <person name="Reddy T.B.K."/>
            <person name="Daum C."/>
            <person name="Copeland A."/>
            <person name="Chen I.A."/>
            <person name="Ivanova N.N."/>
            <person name="Kyrpides N.C."/>
            <person name="Shapiro N."/>
            <person name="Eloe-Fadrosh E.A."/>
            <person name="Pietrasiak N."/>
        </authorList>
    </citation>
    <scope>NUCLEOTIDE SEQUENCE</scope>
    <source>
        <strain evidence="2">GSE-NOS-MK-12-04C</strain>
    </source>
</reference>
<evidence type="ECO:0000256" key="1">
    <source>
        <dbReference type="SAM" id="Phobius"/>
    </source>
</evidence>